<evidence type="ECO:0000313" key="3">
    <source>
        <dbReference type="Proteomes" id="UP000664169"/>
    </source>
</evidence>
<dbReference type="Gene3D" id="3.40.50.1240">
    <property type="entry name" value="Phosphoglycerate mutase-like"/>
    <property type="match status" value="1"/>
</dbReference>
<dbReference type="Proteomes" id="UP000664169">
    <property type="component" value="Unassembled WGS sequence"/>
</dbReference>
<sequence length="452" mass="51758">MHKNREIHQTVPDHRVKLTPEGQKQALEAGRKLRGLLRPDDTLHFFTSPYRRTRETTEGMLQSLTSDDPEPSPFPRHTIKVFEEPRLREQDFGNFQPSSAEMTKMWHERAEYGHFFYRIPSGESAADAYDRVSGFNESLWRSFKEDDFASVCVLVTHGLMTRVFLMKWYHWSVEYFEDLRNMNHCEFVVMQRNDSNGRYMLKNQLRTWTQWQREQAEAKEEKQRRLTVDRNHIPVRTKWGANSDHDPSGFDGRKCIRQNTADLFREDGDSDLERAATTAASSTQDLVQYHSSSSSNNNNNNTKATQNTTQRNRKSQNGDVLPNTNGRTESSAPAYHSQGTEILQSGRDGGGTFSGRASRSGSESEDETTEADVSKIASLKLEHLTEEERTKQFKPPSSMRLALSGAFDSEGSTRKTPMADALGDQSDMEEDEQDEETKKDRDEEQSFGGSVR</sequence>
<feature type="region of interest" description="Disordered" evidence="1">
    <location>
        <begin position="55"/>
        <end position="74"/>
    </location>
</feature>
<accession>A0A8H3FS54</accession>
<dbReference type="EMBL" id="CAJPDQ010000025">
    <property type="protein sequence ID" value="CAF9926316.1"/>
    <property type="molecule type" value="Genomic_DNA"/>
</dbReference>
<organism evidence="2 3">
    <name type="scientific">Gomphillus americanus</name>
    <dbReference type="NCBI Taxonomy" id="1940652"/>
    <lineage>
        <taxon>Eukaryota</taxon>
        <taxon>Fungi</taxon>
        <taxon>Dikarya</taxon>
        <taxon>Ascomycota</taxon>
        <taxon>Pezizomycotina</taxon>
        <taxon>Lecanoromycetes</taxon>
        <taxon>OSLEUM clade</taxon>
        <taxon>Ostropomycetidae</taxon>
        <taxon>Ostropales</taxon>
        <taxon>Graphidaceae</taxon>
        <taxon>Gomphilloideae</taxon>
        <taxon>Gomphillus</taxon>
    </lineage>
</organism>
<comment type="caution">
    <text evidence="2">The sequence shown here is derived from an EMBL/GenBank/DDBJ whole genome shotgun (WGS) entry which is preliminary data.</text>
</comment>
<dbReference type="PANTHER" id="PTHR46192">
    <property type="entry name" value="BROAD-RANGE ACID PHOSPHATASE DET1"/>
    <property type="match status" value="1"/>
</dbReference>
<gene>
    <name evidence="2" type="ORF">GOMPHAMPRED_004106</name>
</gene>
<proteinExistence type="predicted"/>
<dbReference type="AlphaFoldDB" id="A0A8H3FS54"/>
<feature type="compositionally biased region" description="Acidic residues" evidence="1">
    <location>
        <begin position="426"/>
        <end position="435"/>
    </location>
</feature>
<dbReference type="InterPro" id="IPR029033">
    <property type="entry name" value="His_PPase_superfam"/>
</dbReference>
<evidence type="ECO:0000256" key="1">
    <source>
        <dbReference type="SAM" id="MobiDB-lite"/>
    </source>
</evidence>
<dbReference type="Pfam" id="PF00300">
    <property type="entry name" value="His_Phos_1"/>
    <property type="match status" value="1"/>
</dbReference>
<dbReference type="InterPro" id="IPR052765">
    <property type="entry name" value="PGM-Related"/>
</dbReference>
<dbReference type="InterPro" id="IPR013078">
    <property type="entry name" value="His_Pase_superF_clade-1"/>
</dbReference>
<reference evidence="2" key="1">
    <citation type="submission" date="2021-03" db="EMBL/GenBank/DDBJ databases">
        <authorList>
            <person name="Tagirdzhanova G."/>
        </authorList>
    </citation>
    <scope>NUCLEOTIDE SEQUENCE</scope>
</reference>
<dbReference type="CDD" id="cd07067">
    <property type="entry name" value="HP_PGM_like"/>
    <property type="match status" value="1"/>
</dbReference>
<keyword evidence="3" id="KW-1185">Reference proteome</keyword>
<protein>
    <submittedName>
        <fullName evidence="2">Uncharacterized protein</fullName>
    </submittedName>
</protein>
<feature type="compositionally biased region" description="Polar residues" evidence="1">
    <location>
        <begin position="278"/>
        <end position="290"/>
    </location>
</feature>
<feature type="compositionally biased region" description="Polar residues" evidence="1">
    <location>
        <begin position="302"/>
        <end position="343"/>
    </location>
</feature>
<dbReference type="SUPFAM" id="SSF53254">
    <property type="entry name" value="Phosphoglycerate mutase-like"/>
    <property type="match status" value="1"/>
</dbReference>
<name>A0A8H3FS54_9LECA</name>
<feature type="compositionally biased region" description="Low complexity" evidence="1">
    <location>
        <begin position="291"/>
        <end position="301"/>
    </location>
</feature>
<feature type="region of interest" description="Disordered" evidence="1">
    <location>
        <begin position="266"/>
        <end position="452"/>
    </location>
</feature>
<feature type="compositionally biased region" description="Basic and acidic residues" evidence="1">
    <location>
        <begin position="380"/>
        <end position="391"/>
    </location>
</feature>
<dbReference type="OrthoDB" id="10261749at2759"/>
<evidence type="ECO:0000313" key="2">
    <source>
        <dbReference type="EMBL" id="CAF9926316.1"/>
    </source>
</evidence>